<dbReference type="RefSeq" id="WP_148453781.1">
    <property type="nucleotide sequence ID" value="NZ_VSFC01000022.1"/>
</dbReference>
<sequence length="258" mass="30711">MIKFFRKIRQKLLSENNFRKYLIYAVGEIILVVIGILIALQINNWNEKEKLKAEEIKFLKNFKESLNTDIEFNKFRFDKYALTKESVSILINHMEQDLPYQDSLKYHFGRITQSWKPKINTEVFEALKSKDVNLISNDNLRDKLIGYYSWSSSVLDAQINTYVQRIEDASSTIFNSRFNALWNGNYQKYQVTENFDDLKLEMIPNNYNELKKDKVFMYFLGSLKNQFYWDIEVVQKEINPKINDLISSIDSELKTLEK</sequence>
<accession>A0A5D0GI29</accession>
<feature type="transmembrane region" description="Helical" evidence="1">
    <location>
        <begin position="21"/>
        <end position="42"/>
    </location>
</feature>
<keyword evidence="1" id="KW-0812">Transmembrane</keyword>
<proteinExistence type="predicted"/>
<protein>
    <submittedName>
        <fullName evidence="2">Uncharacterized protein</fullName>
    </submittedName>
</protein>
<keyword evidence="3" id="KW-1185">Reference proteome</keyword>
<evidence type="ECO:0000313" key="3">
    <source>
        <dbReference type="Proteomes" id="UP000324550"/>
    </source>
</evidence>
<name>A0A5D0GI29_9FLAO</name>
<evidence type="ECO:0000256" key="1">
    <source>
        <dbReference type="SAM" id="Phobius"/>
    </source>
</evidence>
<dbReference type="EMBL" id="VSFC01000022">
    <property type="protein sequence ID" value="TYA57477.1"/>
    <property type="molecule type" value="Genomic_DNA"/>
</dbReference>
<dbReference type="InterPro" id="IPR045749">
    <property type="entry name" value="DUF6090"/>
</dbReference>
<dbReference type="OrthoDB" id="822590at2"/>
<dbReference type="Pfam" id="PF19578">
    <property type="entry name" value="DUF6090"/>
    <property type="match status" value="1"/>
</dbReference>
<comment type="caution">
    <text evidence="2">The sequence shown here is derived from an EMBL/GenBank/DDBJ whole genome shotgun (WGS) entry which is preliminary data.</text>
</comment>
<organism evidence="2 3">
    <name type="scientific">Formosa maritima</name>
    <dbReference type="NCBI Taxonomy" id="2592046"/>
    <lineage>
        <taxon>Bacteria</taxon>
        <taxon>Pseudomonadati</taxon>
        <taxon>Bacteroidota</taxon>
        <taxon>Flavobacteriia</taxon>
        <taxon>Flavobacteriales</taxon>
        <taxon>Flavobacteriaceae</taxon>
        <taxon>Formosa</taxon>
    </lineage>
</organism>
<dbReference type="Proteomes" id="UP000324550">
    <property type="component" value="Unassembled WGS sequence"/>
</dbReference>
<evidence type="ECO:0000313" key="2">
    <source>
        <dbReference type="EMBL" id="TYA57477.1"/>
    </source>
</evidence>
<keyword evidence="1" id="KW-0472">Membrane</keyword>
<reference evidence="2 3" key="1">
    <citation type="submission" date="2019-08" db="EMBL/GenBank/DDBJ databases">
        <title>Formosa sediminis sp. nov., isolated from marine sediment.</title>
        <authorList>
            <person name="Cao W.R."/>
        </authorList>
    </citation>
    <scope>NUCLEOTIDE SEQUENCE [LARGE SCALE GENOMIC DNA]</scope>
    <source>
        <strain evidence="2 3">1494</strain>
    </source>
</reference>
<dbReference type="AlphaFoldDB" id="A0A5D0GI29"/>
<gene>
    <name evidence="2" type="ORF">FVF61_04420</name>
</gene>
<keyword evidence="1" id="KW-1133">Transmembrane helix</keyword>